<comment type="similarity">
    <text evidence="1">Belongs to the V-ATPase F subunit family.</text>
</comment>
<dbReference type="Gene3D" id="3.40.50.10580">
    <property type="entry name" value="ATPase, V1 complex, subunit F"/>
    <property type="match status" value="1"/>
</dbReference>
<evidence type="ECO:0000313" key="5">
    <source>
        <dbReference type="Proteomes" id="UP000461595"/>
    </source>
</evidence>
<proteinExistence type="inferred from homology"/>
<dbReference type="Pfam" id="PF01990">
    <property type="entry name" value="ATP-synt_F"/>
    <property type="match status" value="1"/>
</dbReference>
<dbReference type="SUPFAM" id="SSF159468">
    <property type="entry name" value="AtpF-like"/>
    <property type="match status" value="1"/>
</dbReference>
<dbReference type="EMBL" id="WSRS01000062">
    <property type="protein sequence ID" value="MVX59354.1"/>
    <property type="molecule type" value="Genomic_DNA"/>
</dbReference>
<dbReference type="RefSeq" id="WP_160333133.1">
    <property type="nucleotide sequence ID" value="NZ_WSRS01000062.1"/>
</dbReference>
<sequence length="106" mass="11851">MDSKQYKIAVVGRRDTILPFQMVGFDVFPVQMEREAQNTIRKLAQTGYGIIYITEDIAALIPETLDYYEKQVLPALILLPTHEGSSGLALGRVQENVEKAVGQNIL</sequence>
<name>A0A7X3G927_9STRE</name>
<reference evidence="4 5" key="1">
    <citation type="submission" date="2019-12" db="EMBL/GenBank/DDBJ databases">
        <title>Microbes associate with the intestines of laboratory mice.</title>
        <authorList>
            <person name="Navarre W."/>
            <person name="Wong E."/>
        </authorList>
    </citation>
    <scope>NUCLEOTIDE SEQUENCE [LARGE SCALE GENOMIC DNA]</scope>
    <source>
        <strain evidence="4 5">NM51_B2-22</strain>
    </source>
</reference>
<dbReference type="AlphaFoldDB" id="A0A7X3G927"/>
<protein>
    <submittedName>
        <fullName evidence="4">V-type ATP synthase subunit F</fullName>
    </submittedName>
</protein>
<evidence type="ECO:0000313" key="4">
    <source>
        <dbReference type="EMBL" id="MVX59354.1"/>
    </source>
</evidence>
<dbReference type="Proteomes" id="UP000461595">
    <property type="component" value="Unassembled WGS sequence"/>
</dbReference>
<gene>
    <name evidence="4" type="ORF">E5983_06855</name>
</gene>
<dbReference type="InterPro" id="IPR036906">
    <property type="entry name" value="ATPase_V1_fsu_sf"/>
</dbReference>
<comment type="caution">
    <text evidence="4">The sequence shown here is derived from an EMBL/GenBank/DDBJ whole genome shotgun (WGS) entry which is preliminary data.</text>
</comment>
<organism evidence="4 5">
    <name type="scientific">Streptococcus danieliae</name>
    <dbReference type="NCBI Taxonomy" id="747656"/>
    <lineage>
        <taxon>Bacteria</taxon>
        <taxon>Bacillati</taxon>
        <taxon>Bacillota</taxon>
        <taxon>Bacilli</taxon>
        <taxon>Lactobacillales</taxon>
        <taxon>Streptococcaceae</taxon>
        <taxon>Streptococcus</taxon>
    </lineage>
</organism>
<dbReference type="NCBIfam" id="NF002384">
    <property type="entry name" value="PRK01395.1"/>
    <property type="match status" value="1"/>
</dbReference>
<evidence type="ECO:0000256" key="2">
    <source>
        <dbReference type="ARBA" id="ARBA00022448"/>
    </source>
</evidence>
<dbReference type="InterPro" id="IPR008218">
    <property type="entry name" value="ATPase_V1-cplx_f_g_su"/>
</dbReference>
<keyword evidence="3" id="KW-0406">Ion transport</keyword>
<accession>A0A7X3G927</accession>
<evidence type="ECO:0000256" key="3">
    <source>
        <dbReference type="ARBA" id="ARBA00023065"/>
    </source>
</evidence>
<keyword evidence="2" id="KW-0813">Transport</keyword>
<dbReference type="GO" id="GO:0046961">
    <property type="term" value="F:proton-transporting ATPase activity, rotational mechanism"/>
    <property type="evidence" value="ECO:0007669"/>
    <property type="project" value="InterPro"/>
</dbReference>
<dbReference type="OrthoDB" id="5311at2"/>
<evidence type="ECO:0000256" key="1">
    <source>
        <dbReference type="ARBA" id="ARBA00010148"/>
    </source>
</evidence>